<organism evidence="1">
    <name type="scientific">Prunus dulcis</name>
    <name type="common">Almond</name>
    <name type="synonym">Amygdalus dulcis</name>
    <dbReference type="NCBI Taxonomy" id="3755"/>
    <lineage>
        <taxon>Eukaryota</taxon>
        <taxon>Viridiplantae</taxon>
        <taxon>Streptophyta</taxon>
        <taxon>Embryophyta</taxon>
        <taxon>Tracheophyta</taxon>
        <taxon>Spermatophyta</taxon>
        <taxon>Magnoliopsida</taxon>
        <taxon>eudicotyledons</taxon>
        <taxon>Gunneridae</taxon>
        <taxon>Pentapetalae</taxon>
        <taxon>rosids</taxon>
        <taxon>fabids</taxon>
        <taxon>Rosales</taxon>
        <taxon>Rosaceae</taxon>
        <taxon>Amygdaloideae</taxon>
        <taxon>Amygdaleae</taxon>
        <taxon>Prunus</taxon>
    </lineage>
</organism>
<dbReference type="EMBL" id="AP019297">
    <property type="protein sequence ID" value="BBG92372.1"/>
    <property type="molecule type" value="Genomic_DNA"/>
</dbReference>
<dbReference type="AlphaFoldDB" id="A0A4Y1QKF7"/>
<sequence>MCGVCGWVWVASLFCSYYGSTLSGDCLCVSVAWVVSPVATAVEPLVLDMHFLLLPLAAMSRHLPFTPIFSASTTLGSPLLGDFYAIVAFKFSRIPLWSSLCCNRLLPSI</sequence>
<gene>
    <name evidence="1" type="ORF">Prudu_000094</name>
</gene>
<reference evidence="1" key="1">
    <citation type="journal article" date="2019" name="Science">
        <title>Mutation of a bHLH transcription factor allowed almond domestication.</title>
        <authorList>
            <person name="Sanchez-Perez R."/>
            <person name="Pavan S."/>
            <person name="Mazzeo R."/>
            <person name="Moldovan C."/>
            <person name="Aiese Cigliano R."/>
            <person name="Del Cueto J."/>
            <person name="Ricciardi F."/>
            <person name="Lotti C."/>
            <person name="Ricciardi L."/>
            <person name="Dicenta F."/>
            <person name="Lopez-Marques R.L."/>
            <person name="Lindberg Moller B."/>
        </authorList>
    </citation>
    <scope>NUCLEOTIDE SEQUENCE</scope>
</reference>
<proteinExistence type="predicted"/>
<evidence type="ECO:0000313" key="1">
    <source>
        <dbReference type="EMBL" id="BBG92372.1"/>
    </source>
</evidence>
<name>A0A4Y1QKF7_PRUDU</name>
<accession>A0A4Y1QKF7</accession>
<protein>
    <submittedName>
        <fullName evidence="1">Uncharacterized protein</fullName>
    </submittedName>
</protein>